<proteinExistence type="predicted"/>
<sequence>MTLEEEKIRIANNSDSFILGVTSATPCFVGNSGELIWKNKFKKDEWGRTQYENVTVPAVTDKAGAVIADEHTIKQAIISPEYDETKNYVPRSDRPEWVTVGLMGQVLVRDDGTCQVNSYCSVSSLGIATASSTGYRVMKRTATNQILIFLK</sequence>
<evidence type="ECO:0000313" key="2">
    <source>
        <dbReference type="EMBL" id="MPM77975.1"/>
    </source>
</evidence>
<dbReference type="Gene3D" id="2.40.300.10">
    <property type="entry name" value="Head decoration protein D"/>
    <property type="match status" value="1"/>
</dbReference>
<name>A0A645CM46_9ZZZZ</name>
<feature type="domain" description="Peptidase G2 IMC autoproteolytic cleavage" evidence="1">
    <location>
        <begin position="2"/>
        <end position="142"/>
    </location>
</feature>
<organism evidence="2">
    <name type="scientific">bioreactor metagenome</name>
    <dbReference type="NCBI Taxonomy" id="1076179"/>
    <lineage>
        <taxon>unclassified sequences</taxon>
        <taxon>metagenomes</taxon>
        <taxon>ecological metagenomes</taxon>
    </lineage>
</organism>
<gene>
    <name evidence="2" type="ORF">SDC9_124985</name>
</gene>
<dbReference type="EMBL" id="VSSQ01028306">
    <property type="protein sequence ID" value="MPM77975.1"/>
    <property type="molecule type" value="Genomic_DNA"/>
</dbReference>
<dbReference type="AlphaFoldDB" id="A0A645CM46"/>
<protein>
    <recommendedName>
        <fullName evidence="1">Peptidase G2 IMC autoproteolytic cleavage domain-containing protein</fullName>
    </recommendedName>
</protein>
<accession>A0A645CM46</accession>
<evidence type="ECO:0000259" key="1">
    <source>
        <dbReference type="Pfam" id="PF11962"/>
    </source>
</evidence>
<reference evidence="2" key="1">
    <citation type="submission" date="2019-08" db="EMBL/GenBank/DDBJ databases">
        <authorList>
            <person name="Kucharzyk K."/>
            <person name="Murdoch R.W."/>
            <person name="Higgins S."/>
            <person name="Loffler F."/>
        </authorList>
    </citation>
    <scope>NUCLEOTIDE SEQUENCE</scope>
</reference>
<dbReference type="Pfam" id="PF11962">
    <property type="entry name" value="Peptidase_G2"/>
    <property type="match status" value="1"/>
</dbReference>
<comment type="caution">
    <text evidence="2">The sequence shown here is derived from an EMBL/GenBank/DDBJ whole genome shotgun (WGS) entry which is preliminary data.</text>
</comment>
<dbReference type="InterPro" id="IPR021865">
    <property type="entry name" value="Peptidase_G2"/>
</dbReference>